<dbReference type="InterPro" id="IPR009000">
    <property type="entry name" value="Transl_B-barrel_sf"/>
</dbReference>
<evidence type="ECO:0000256" key="3">
    <source>
        <dbReference type="ARBA" id="ARBA00022552"/>
    </source>
</evidence>
<evidence type="ECO:0000313" key="9">
    <source>
        <dbReference type="Proteomes" id="UP000016662"/>
    </source>
</evidence>
<evidence type="ECO:0000256" key="5">
    <source>
        <dbReference type="HAMAP-Rule" id="MF_00014"/>
    </source>
</evidence>
<sequence>MKQYLEIGKIVNVHGLRGDVKVVPWCDEPEFLCEFDTLYLGKAQKPVSVTAARLQKGNVLLHLEGVDTVEAAEQLRNQVLYMDRDEVELEEGVYFIQDLIGLEVLDADTGKSYGKLSDVMQTGANDVYEIKDETGKTVLIPAIPDVVQETDLDGGVMRIRPLEGLFDAD</sequence>
<evidence type="ECO:0000256" key="4">
    <source>
        <dbReference type="ARBA" id="ARBA00023186"/>
    </source>
</evidence>
<gene>
    <name evidence="5" type="primary">rimM</name>
    <name evidence="8" type="ORF">RUMCAL_01279</name>
</gene>
<evidence type="ECO:0000313" key="8">
    <source>
        <dbReference type="EMBL" id="ERJ96353.1"/>
    </source>
</evidence>
<dbReference type="AlphaFoldDB" id="U2MAL8"/>
<dbReference type="Pfam" id="PF01782">
    <property type="entry name" value="RimM"/>
    <property type="match status" value="1"/>
</dbReference>
<keyword evidence="9" id="KW-1185">Reference proteome</keyword>
<keyword evidence="4 5" id="KW-0143">Chaperone</keyword>
<dbReference type="Proteomes" id="UP000016662">
    <property type="component" value="Unassembled WGS sequence"/>
</dbReference>
<dbReference type="InterPro" id="IPR027275">
    <property type="entry name" value="PRC-brl_dom"/>
</dbReference>
<reference evidence="8 9" key="1">
    <citation type="submission" date="2013-07" db="EMBL/GenBank/DDBJ databases">
        <authorList>
            <person name="Weinstock G."/>
            <person name="Sodergren E."/>
            <person name="Wylie T."/>
            <person name="Fulton L."/>
            <person name="Fulton R."/>
            <person name="Fronick C."/>
            <person name="O'Laughlin M."/>
            <person name="Godfrey J."/>
            <person name="Miner T."/>
            <person name="Herter B."/>
            <person name="Appelbaum E."/>
            <person name="Cordes M."/>
            <person name="Lek S."/>
            <person name="Wollam A."/>
            <person name="Pepin K.H."/>
            <person name="Palsikar V.B."/>
            <person name="Mitreva M."/>
            <person name="Wilson R.K."/>
        </authorList>
    </citation>
    <scope>NUCLEOTIDE SEQUENCE [LARGE SCALE GENOMIC DNA]</scope>
    <source>
        <strain evidence="8 9">ATCC 27760</strain>
    </source>
</reference>
<dbReference type="HAMAP" id="MF_00014">
    <property type="entry name" value="Ribosome_mat_RimM"/>
    <property type="match status" value="1"/>
</dbReference>
<comment type="domain">
    <text evidence="5">The PRC barrel domain binds ribosomal protein uS19.</text>
</comment>
<dbReference type="EMBL" id="AWVF01000166">
    <property type="protein sequence ID" value="ERJ96353.1"/>
    <property type="molecule type" value="Genomic_DNA"/>
</dbReference>
<dbReference type="InterPro" id="IPR002676">
    <property type="entry name" value="RimM_N"/>
</dbReference>
<feature type="domain" description="RimM N-terminal" evidence="6">
    <location>
        <begin position="7"/>
        <end position="85"/>
    </location>
</feature>
<protein>
    <recommendedName>
        <fullName evidence="5">Ribosome maturation factor RimM</fullName>
    </recommendedName>
</protein>
<dbReference type="InterPro" id="IPR011961">
    <property type="entry name" value="RimM"/>
</dbReference>
<dbReference type="InterPro" id="IPR011033">
    <property type="entry name" value="PRC_barrel-like_sf"/>
</dbReference>
<evidence type="ECO:0000256" key="2">
    <source>
        <dbReference type="ARBA" id="ARBA00022517"/>
    </source>
</evidence>
<comment type="subunit">
    <text evidence="5">Binds ribosomal protein uS19.</text>
</comment>
<dbReference type="SUPFAM" id="SSF50346">
    <property type="entry name" value="PRC-barrel domain"/>
    <property type="match status" value="1"/>
</dbReference>
<accession>U2MAL8</accession>
<dbReference type="InterPro" id="IPR036976">
    <property type="entry name" value="RimM_N_sf"/>
</dbReference>
<comment type="subcellular location">
    <subcellularLocation>
        <location evidence="5">Cytoplasm</location>
    </subcellularLocation>
</comment>
<dbReference type="GO" id="GO:0005840">
    <property type="term" value="C:ribosome"/>
    <property type="evidence" value="ECO:0007669"/>
    <property type="project" value="InterPro"/>
</dbReference>
<dbReference type="PATRIC" id="fig|411473.3.peg.1043"/>
<dbReference type="HOGENOM" id="CLU_077636_3_2_9"/>
<dbReference type="SUPFAM" id="SSF50447">
    <property type="entry name" value="Translation proteins"/>
    <property type="match status" value="1"/>
</dbReference>
<evidence type="ECO:0000259" key="6">
    <source>
        <dbReference type="Pfam" id="PF01782"/>
    </source>
</evidence>
<dbReference type="Gene3D" id="2.40.30.60">
    <property type="entry name" value="RimM"/>
    <property type="match status" value="1"/>
</dbReference>
<evidence type="ECO:0000256" key="1">
    <source>
        <dbReference type="ARBA" id="ARBA00022490"/>
    </source>
</evidence>
<proteinExistence type="inferred from homology"/>
<dbReference type="eggNOG" id="COG0806">
    <property type="taxonomic scope" value="Bacteria"/>
</dbReference>
<dbReference type="GO" id="GO:0043022">
    <property type="term" value="F:ribosome binding"/>
    <property type="evidence" value="ECO:0007669"/>
    <property type="project" value="InterPro"/>
</dbReference>
<dbReference type="NCBIfam" id="TIGR02273">
    <property type="entry name" value="16S_RimM"/>
    <property type="match status" value="1"/>
</dbReference>
<feature type="domain" description="PRC-barrel" evidence="7">
    <location>
        <begin position="91"/>
        <end position="165"/>
    </location>
</feature>
<dbReference type="RefSeq" id="WP_021682772.1">
    <property type="nucleotide sequence ID" value="NZ_KI260443.1"/>
</dbReference>
<dbReference type="OrthoDB" id="9810331at2"/>
<comment type="function">
    <text evidence="5">An accessory protein needed during the final step in the assembly of 30S ribosomal subunit, possibly for assembly of the head region. Essential for efficient processing of 16S rRNA. May be needed both before and after RbfA during the maturation of 16S rRNA. It has affinity for free ribosomal 30S subunits but not for 70S ribosomes.</text>
</comment>
<evidence type="ECO:0000259" key="7">
    <source>
        <dbReference type="Pfam" id="PF05239"/>
    </source>
</evidence>
<comment type="similarity">
    <text evidence="5">Belongs to the RimM family.</text>
</comment>
<dbReference type="GO" id="GO:0006364">
    <property type="term" value="P:rRNA processing"/>
    <property type="evidence" value="ECO:0007669"/>
    <property type="project" value="UniProtKB-UniRule"/>
</dbReference>
<dbReference type="GO" id="GO:0042274">
    <property type="term" value="P:ribosomal small subunit biogenesis"/>
    <property type="evidence" value="ECO:0007669"/>
    <property type="project" value="UniProtKB-UniRule"/>
</dbReference>
<dbReference type="STRING" id="411473.RUMCAL_01279"/>
<dbReference type="PANTHER" id="PTHR33692:SF1">
    <property type="entry name" value="RIBOSOME MATURATION FACTOR RIMM"/>
    <property type="match status" value="1"/>
</dbReference>
<keyword evidence="3 5" id="KW-0698">rRNA processing</keyword>
<dbReference type="Pfam" id="PF05239">
    <property type="entry name" value="PRC"/>
    <property type="match status" value="1"/>
</dbReference>
<organism evidence="8 9">
    <name type="scientific">Ruminococcus callidus ATCC 27760</name>
    <dbReference type="NCBI Taxonomy" id="411473"/>
    <lineage>
        <taxon>Bacteria</taxon>
        <taxon>Bacillati</taxon>
        <taxon>Bacillota</taxon>
        <taxon>Clostridia</taxon>
        <taxon>Eubacteriales</taxon>
        <taxon>Oscillospiraceae</taxon>
        <taxon>Ruminococcus</taxon>
    </lineage>
</organism>
<keyword evidence="2 5" id="KW-0690">Ribosome biogenesis</keyword>
<name>U2MAL8_9FIRM</name>
<dbReference type="GO" id="GO:0005737">
    <property type="term" value="C:cytoplasm"/>
    <property type="evidence" value="ECO:0007669"/>
    <property type="project" value="UniProtKB-SubCell"/>
</dbReference>
<comment type="caution">
    <text evidence="8">The sequence shown here is derived from an EMBL/GenBank/DDBJ whole genome shotgun (WGS) entry which is preliminary data.</text>
</comment>
<dbReference type="Gene3D" id="2.30.30.240">
    <property type="entry name" value="PRC-barrel domain"/>
    <property type="match status" value="1"/>
</dbReference>
<keyword evidence="1 5" id="KW-0963">Cytoplasm</keyword>
<dbReference type="PANTHER" id="PTHR33692">
    <property type="entry name" value="RIBOSOME MATURATION FACTOR RIMM"/>
    <property type="match status" value="1"/>
</dbReference>